<accession>A0A8J7KHA6</accession>
<dbReference type="Gene3D" id="3.30.160.540">
    <property type="match status" value="1"/>
</dbReference>
<dbReference type="InterPro" id="IPR036145">
    <property type="entry name" value="MinC_C_sf"/>
</dbReference>
<dbReference type="EMBL" id="JADKPV010000001">
    <property type="protein sequence ID" value="MBF4500818.1"/>
    <property type="molecule type" value="Genomic_DNA"/>
</dbReference>
<gene>
    <name evidence="6" type="primary">minC</name>
    <name evidence="9" type="ORF">IRY55_05515</name>
</gene>
<proteinExistence type="inferred from homology"/>
<comment type="similarity">
    <text evidence="1 6">Belongs to the MinC family.</text>
</comment>
<comment type="function">
    <text evidence="6">Cell division inhibitor that blocks the formation of polar Z ring septums. Rapidly oscillates between the poles of the cell to destabilize FtsZ filaments that have formed before they mature into polar Z rings. Prevents FtsZ polymerization.</text>
</comment>
<feature type="domain" description="Septum formation inhibitor MinC C-terminal" evidence="7">
    <location>
        <begin position="104"/>
        <end position="201"/>
    </location>
</feature>
<sequence length="223" mass="24963">MPTKHVTMKGTRDGLIIHLNDSCTFEQLLSSLERFLTDERVAEKIEVDVHLGYRYCSEEMIKQIETLFQQSAYFTVREYDSFVVTKELCRREVEKLKTEQYIGIVRSGQVLQAEGDIVIIGDINPNGKVVANGNIFILGQLKGAAHAGAAGDVKSVIVASHMDPTHLMIADVTELVNEDSSLLLHANRMECVHLLDNGQMTMSELKDLRLARPDLMTRIGGFQ</sequence>
<evidence type="ECO:0000313" key="10">
    <source>
        <dbReference type="Proteomes" id="UP000622653"/>
    </source>
</evidence>
<evidence type="ECO:0000256" key="1">
    <source>
        <dbReference type="ARBA" id="ARBA00006291"/>
    </source>
</evidence>
<dbReference type="GO" id="GO:1901891">
    <property type="term" value="P:regulation of cell septum assembly"/>
    <property type="evidence" value="ECO:0007669"/>
    <property type="project" value="InterPro"/>
</dbReference>
<reference evidence="9" key="1">
    <citation type="submission" date="2020-11" db="EMBL/GenBank/DDBJ databases">
        <title>Multidrug resistant novel bacterium Savagea serpentis sp. nov., isolated from the scats of a vine snake (Ahaetulla nasuta).</title>
        <authorList>
            <person name="Venkata Ramana V."/>
            <person name="Vikas Patil S."/>
            <person name="Yogita Lugani V."/>
        </authorList>
    </citation>
    <scope>NUCLEOTIDE SEQUENCE</scope>
    <source>
        <strain evidence="9">SN6</strain>
    </source>
</reference>
<dbReference type="HAMAP" id="MF_00267">
    <property type="entry name" value="MinC"/>
    <property type="match status" value="1"/>
</dbReference>
<evidence type="ECO:0000256" key="5">
    <source>
        <dbReference type="ARBA" id="ARBA00046874"/>
    </source>
</evidence>
<dbReference type="Gene3D" id="2.160.20.70">
    <property type="match status" value="1"/>
</dbReference>
<evidence type="ECO:0000259" key="8">
    <source>
        <dbReference type="Pfam" id="PF22642"/>
    </source>
</evidence>
<dbReference type="Pfam" id="PF22642">
    <property type="entry name" value="MinC_N_1"/>
    <property type="match status" value="1"/>
</dbReference>
<dbReference type="SUPFAM" id="SSF63848">
    <property type="entry name" value="Cell-division inhibitor MinC, C-terminal domain"/>
    <property type="match status" value="1"/>
</dbReference>
<dbReference type="Pfam" id="PF03775">
    <property type="entry name" value="MinC_C"/>
    <property type="match status" value="1"/>
</dbReference>
<dbReference type="InterPro" id="IPR016098">
    <property type="entry name" value="CAP/MinC_C"/>
</dbReference>
<keyword evidence="10" id="KW-1185">Reference proteome</keyword>
<comment type="subunit">
    <text evidence="5 6">Interacts with MinD and FtsZ.</text>
</comment>
<dbReference type="Proteomes" id="UP000622653">
    <property type="component" value="Unassembled WGS sequence"/>
</dbReference>
<evidence type="ECO:0000256" key="3">
    <source>
        <dbReference type="ARBA" id="ARBA00023210"/>
    </source>
</evidence>
<evidence type="ECO:0000313" key="9">
    <source>
        <dbReference type="EMBL" id="MBF4500818.1"/>
    </source>
</evidence>
<evidence type="ECO:0000256" key="4">
    <source>
        <dbReference type="ARBA" id="ARBA00023306"/>
    </source>
</evidence>
<dbReference type="AlphaFoldDB" id="A0A8J7KHA6"/>
<comment type="caution">
    <text evidence="9">The sequence shown here is derived from an EMBL/GenBank/DDBJ whole genome shotgun (WGS) entry which is preliminary data.</text>
</comment>
<keyword evidence="3 6" id="KW-0717">Septation</keyword>
<name>A0A8J7KHA6_9BACL</name>
<protein>
    <recommendedName>
        <fullName evidence="6">Probable septum site-determining protein MinC</fullName>
    </recommendedName>
</protein>
<dbReference type="InterPro" id="IPR055219">
    <property type="entry name" value="MinC_N_1"/>
</dbReference>
<dbReference type="PANTHER" id="PTHR34108:SF1">
    <property type="entry name" value="SEPTUM SITE-DETERMINING PROTEIN MINC"/>
    <property type="match status" value="1"/>
</dbReference>
<evidence type="ECO:0000256" key="2">
    <source>
        <dbReference type="ARBA" id="ARBA00022618"/>
    </source>
</evidence>
<evidence type="ECO:0000259" key="7">
    <source>
        <dbReference type="Pfam" id="PF03775"/>
    </source>
</evidence>
<evidence type="ECO:0000256" key="6">
    <source>
        <dbReference type="HAMAP-Rule" id="MF_00267"/>
    </source>
</evidence>
<keyword evidence="4 6" id="KW-0131">Cell cycle</keyword>
<feature type="domain" description="Septum site-determining protein MinC N-terminal" evidence="8">
    <location>
        <begin position="6"/>
        <end position="78"/>
    </location>
</feature>
<dbReference type="GO" id="GO:0000902">
    <property type="term" value="P:cell morphogenesis"/>
    <property type="evidence" value="ECO:0007669"/>
    <property type="project" value="InterPro"/>
</dbReference>
<dbReference type="RefSeq" id="WP_194562235.1">
    <property type="nucleotide sequence ID" value="NZ_JADKPV010000001.1"/>
</dbReference>
<dbReference type="GO" id="GO:0000917">
    <property type="term" value="P:division septum assembly"/>
    <property type="evidence" value="ECO:0007669"/>
    <property type="project" value="UniProtKB-KW"/>
</dbReference>
<keyword evidence="2 6" id="KW-0132">Cell division</keyword>
<dbReference type="InterPro" id="IPR005526">
    <property type="entry name" value="Septum_form_inhib_MinC_C"/>
</dbReference>
<dbReference type="PANTHER" id="PTHR34108">
    <property type="entry name" value="SEPTUM SITE-DETERMINING PROTEIN MINC"/>
    <property type="match status" value="1"/>
</dbReference>
<dbReference type="InterPro" id="IPR013033">
    <property type="entry name" value="MinC"/>
</dbReference>
<organism evidence="9 10">
    <name type="scientific">Savagea serpentis</name>
    <dbReference type="NCBI Taxonomy" id="2785297"/>
    <lineage>
        <taxon>Bacteria</taxon>
        <taxon>Bacillati</taxon>
        <taxon>Bacillota</taxon>
        <taxon>Bacilli</taxon>
        <taxon>Bacillales</taxon>
        <taxon>Caryophanaceae</taxon>
        <taxon>Savagea</taxon>
    </lineage>
</organism>